<sequence length="185" mass="19475">MLDCAASGVARSRVERPAEGVHGTMSFVTSARENTNGSGLPPVPSIPLTAESAAKIAEETSIGGLVRDATAHLSTLVRAEVELAKSEIAGEVKKGLKGSVFFVLALTVLAFAMFFLFMALGFGLNDLFGLGLGWSFLITFGVMLLTAGAFGFLGYRKVRRIRAPKRTIASAKDTVAALRHRGDGS</sequence>
<comment type="caution">
    <text evidence="2">The sequence shown here is derived from an EMBL/GenBank/DDBJ whole genome shotgun (WGS) entry which is preliminary data.</text>
</comment>
<feature type="transmembrane region" description="Helical" evidence="1">
    <location>
        <begin position="134"/>
        <end position="155"/>
    </location>
</feature>
<evidence type="ECO:0000313" key="3">
    <source>
        <dbReference type="Proteomes" id="UP001500416"/>
    </source>
</evidence>
<keyword evidence="1" id="KW-0472">Membrane</keyword>
<evidence type="ECO:0000256" key="1">
    <source>
        <dbReference type="SAM" id="Phobius"/>
    </source>
</evidence>
<evidence type="ECO:0000313" key="2">
    <source>
        <dbReference type="EMBL" id="GAA0239017.1"/>
    </source>
</evidence>
<dbReference type="EMBL" id="BAAABU010000009">
    <property type="protein sequence ID" value="GAA0239017.1"/>
    <property type="molecule type" value="Genomic_DNA"/>
</dbReference>
<keyword evidence="1" id="KW-0812">Transmembrane</keyword>
<organism evidence="2 3">
    <name type="scientific">Saccharothrix mutabilis subsp. mutabilis</name>
    <dbReference type="NCBI Taxonomy" id="66855"/>
    <lineage>
        <taxon>Bacteria</taxon>
        <taxon>Bacillati</taxon>
        <taxon>Actinomycetota</taxon>
        <taxon>Actinomycetes</taxon>
        <taxon>Pseudonocardiales</taxon>
        <taxon>Pseudonocardiaceae</taxon>
        <taxon>Saccharothrix</taxon>
    </lineage>
</organism>
<dbReference type="InterPro" id="IPR009937">
    <property type="entry name" value="Phage_holin_3_6"/>
</dbReference>
<protein>
    <submittedName>
        <fullName evidence="2">Phage holin family protein</fullName>
    </submittedName>
</protein>
<keyword evidence="3" id="KW-1185">Reference proteome</keyword>
<dbReference type="Pfam" id="PF07332">
    <property type="entry name" value="Phage_holin_3_6"/>
    <property type="match status" value="1"/>
</dbReference>
<reference evidence="2 3" key="1">
    <citation type="journal article" date="2019" name="Int. J. Syst. Evol. Microbiol.">
        <title>The Global Catalogue of Microorganisms (GCM) 10K type strain sequencing project: providing services to taxonomists for standard genome sequencing and annotation.</title>
        <authorList>
            <consortium name="The Broad Institute Genomics Platform"/>
            <consortium name="The Broad Institute Genome Sequencing Center for Infectious Disease"/>
            <person name="Wu L."/>
            <person name="Ma J."/>
        </authorList>
    </citation>
    <scope>NUCLEOTIDE SEQUENCE [LARGE SCALE GENOMIC DNA]</scope>
    <source>
        <strain evidence="2 3">JCM 3380</strain>
    </source>
</reference>
<feature type="transmembrane region" description="Helical" evidence="1">
    <location>
        <begin position="100"/>
        <end position="122"/>
    </location>
</feature>
<accession>A0ABN0U534</accession>
<name>A0ABN0U534_9PSEU</name>
<proteinExistence type="predicted"/>
<keyword evidence="1" id="KW-1133">Transmembrane helix</keyword>
<gene>
    <name evidence="2" type="ORF">GCM10010492_42750</name>
</gene>
<dbReference type="Proteomes" id="UP001500416">
    <property type="component" value="Unassembled WGS sequence"/>
</dbReference>